<dbReference type="InterPro" id="IPR055259">
    <property type="entry name" value="YkvP/CgeB_Glyco_trans-like"/>
</dbReference>
<evidence type="ECO:0000313" key="2">
    <source>
        <dbReference type="EMBL" id="KKK59310.1"/>
    </source>
</evidence>
<protein>
    <recommendedName>
        <fullName evidence="1">Spore protein YkvP/CgeB glycosyl transferase-like domain-containing protein</fullName>
    </recommendedName>
</protein>
<evidence type="ECO:0000259" key="1">
    <source>
        <dbReference type="Pfam" id="PF13524"/>
    </source>
</evidence>
<feature type="non-terminal residue" evidence="2">
    <location>
        <position position="1"/>
    </location>
</feature>
<gene>
    <name evidence="2" type="ORF">LCGC14_3035660</name>
</gene>
<proteinExistence type="predicted"/>
<dbReference type="EMBL" id="LAZR01063544">
    <property type="protein sequence ID" value="KKK59310.1"/>
    <property type="molecule type" value="Genomic_DNA"/>
</dbReference>
<name>A0A0F8XEC7_9ZZZZ</name>
<dbReference type="Pfam" id="PF13524">
    <property type="entry name" value="Glyco_trans_1_2"/>
    <property type="match status" value="1"/>
</dbReference>
<sequence length="243" mass="28869">PTPELNFPPEKTVIIDYHDNPRWFLPSNGAKAYFKRSWTEMEYKENYTIRKSCPKPFNVHPIMFAIMDEFIIDKEMERDVALSCTFRPVRHRGHLNRERVLKLLKGMKIQGNVQLGSYTRGSMKRFNEPDMREYFRLLKRSRIVVTCNPGRWDGDHRTWEALANGALVFIDKIYFPLSHPLIDGKHCIFYEPSDNGLMELWKRILYYVENQKEAEVIANQGHKFAMKYHRTSNRIDEILEVIL</sequence>
<reference evidence="2" key="1">
    <citation type="journal article" date="2015" name="Nature">
        <title>Complex archaea that bridge the gap between prokaryotes and eukaryotes.</title>
        <authorList>
            <person name="Spang A."/>
            <person name="Saw J.H."/>
            <person name="Jorgensen S.L."/>
            <person name="Zaremba-Niedzwiedzka K."/>
            <person name="Martijn J."/>
            <person name="Lind A.E."/>
            <person name="van Eijk R."/>
            <person name="Schleper C."/>
            <person name="Guy L."/>
            <person name="Ettema T.J."/>
        </authorList>
    </citation>
    <scope>NUCLEOTIDE SEQUENCE</scope>
</reference>
<feature type="domain" description="Spore protein YkvP/CgeB glycosyl transferase-like" evidence="1">
    <location>
        <begin position="132"/>
        <end position="240"/>
    </location>
</feature>
<dbReference type="AlphaFoldDB" id="A0A0F8XEC7"/>
<accession>A0A0F8XEC7</accession>
<organism evidence="2">
    <name type="scientific">marine sediment metagenome</name>
    <dbReference type="NCBI Taxonomy" id="412755"/>
    <lineage>
        <taxon>unclassified sequences</taxon>
        <taxon>metagenomes</taxon>
        <taxon>ecological metagenomes</taxon>
    </lineage>
</organism>
<comment type="caution">
    <text evidence="2">The sequence shown here is derived from an EMBL/GenBank/DDBJ whole genome shotgun (WGS) entry which is preliminary data.</text>
</comment>